<evidence type="ECO:0000313" key="1">
    <source>
        <dbReference type="EMBL" id="CAG5089357.1"/>
    </source>
</evidence>
<dbReference type="InterPro" id="IPR009296">
    <property type="entry name" value="DUF951"/>
</dbReference>
<dbReference type="RefSeq" id="WP_213484945.1">
    <property type="nucleotide sequence ID" value="NZ_CAJRAY010000065.1"/>
</dbReference>
<dbReference type="PANTHER" id="PTHR38455">
    <property type="entry name" value="HYPOTHETICAL CYTOSOLIC PROTEIN"/>
    <property type="match status" value="1"/>
</dbReference>
<sequence>MERKTFGLGDIVQMKKPHPCGTNEMEIIRMGMDIRIKCVGCKHSVLIPRAKFEKYMKKVLRPAESKPETGGADSTPSA</sequence>
<evidence type="ECO:0000313" key="2">
    <source>
        <dbReference type="Proteomes" id="UP000681526"/>
    </source>
</evidence>
<comment type="caution">
    <text evidence="1">The sequence shown here is derived from an EMBL/GenBank/DDBJ whole genome shotgun (WGS) entry which is preliminary data.</text>
</comment>
<keyword evidence="2" id="KW-1185">Reference proteome</keyword>
<name>A0ABN7RYZ3_THEXY</name>
<dbReference type="Proteomes" id="UP000681526">
    <property type="component" value="Unassembled WGS sequence"/>
</dbReference>
<dbReference type="PIRSF" id="PIRSF037263">
    <property type="entry name" value="DUF951_bac"/>
    <property type="match status" value="1"/>
</dbReference>
<organism evidence="1 2">
    <name type="scientific">Thermobacillus xylanilyticus</name>
    <dbReference type="NCBI Taxonomy" id="76633"/>
    <lineage>
        <taxon>Bacteria</taxon>
        <taxon>Bacillati</taxon>
        <taxon>Bacillota</taxon>
        <taxon>Bacilli</taxon>
        <taxon>Bacillales</taxon>
        <taxon>Paenibacillaceae</taxon>
        <taxon>Thermobacillus</taxon>
    </lineage>
</organism>
<accession>A0ABN7RYZ3</accession>
<proteinExistence type="predicted"/>
<dbReference type="EMBL" id="CAJRAY010000065">
    <property type="protein sequence ID" value="CAG5089357.1"/>
    <property type="molecule type" value="Genomic_DNA"/>
</dbReference>
<dbReference type="PANTHER" id="PTHR38455:SF1">
    <property type="entry name" value="DUF951 DOMAIN-CONTAINING PROTEIN"/>
    <property type="match status" value="1"/>
</dbReference>
<reference evidence="1 2" key="1">
    <citation type="submission" date="2021-04" db="EMBL/GenBank/DDBJ databases">
        <authorList>
            <person name="Rakotoarivonina H."/>
        </authorList>
    </citation>
    <scope>NUCLEOTIDE SEQUENCE [LARGE SCALE GENOMIC DNA]</scope>
    <source>
        <strain evidence="1 2">XE</strain>
    </source>
</reference>
<dbReference type="Pfam" id="PF06107">
    <property type="entry name" value="DUF951"/>
    <property type="match status" value="1"/>
</dbReference>
<gene>
    <name evidence="1" type="primary">txxe 1789-yyzM</name>
    <name evidence="1" type="ORF">TXXE_12935</name>
</gene>
<protein>
    <submittedName>
        <fullName evidence="1">YyzM</fullName>
    </submittedName>
</protein>